<dbReference type="PIRSF" id="PIRSF008546">
    <property type="entry name" value="UCP008546"/>
    <property type="match status" value="1"/>
</dbReference>
<dbReference type="SUPFAM" id="SSF140736">
    <property type="entry name" value="Rv1873-like"/>
    <property type="match status" value="1"/>
</dbReference>
<dbReference type="AlphaFoldDB" id="A0A9D1HY48"/>
<evidence type="ECO:0000313" key="2">
    <source>
        <dbReference type="Proteomes" id="UP000824078"/>
    </source>
</evidence>
<dbReference type="Gene3D" id="1.25.40.380">
    <property type="entry name" value="Protein of unknown function DUF1810"/>
    <property type="match status" value="1"/>
</dbReference>
<reference evidence="1" key="1">
    <citation type="submission" date="2020-10" db="EMBL/GenBank/DDBJ databases">
        <authorList>
            <person name="Gilroy R."/>
        </authorList>
    </citation>
    <scope>NUCLEOTIDE SEQUENCE</scope>
    <source>
        <strain evidence="1">ChiHjej12B11-29160</strain>
    </source>
</reference>
<dbReference type="InterPro" id="IPR014937">
    <property type="entry name" value="DUF1810"/>
</dbReference>
<name>A0A9D1HY48_9ACTN</name>
<sequence length="140" mass="15757">MDIDRFLEAQSGGVYEQALTELRAGRKQSHWIWFIFPQVKGLGHSHMANYYAISSHVELEAYIANHTLMDRLITCAQALLDTGFTDPVRVLGTIDALKVRSSMTLFETGSSSSVFAQVLDRFYGGERDQLTLDIVAGWRQ</sequence>
<dbReference type="Pfam" id="PF08837">
    <property type="entry name" value="DUF1810"/>
    <property type="match status" value="1"/>
</dbReference>
<accession>A0A9D1HY48</accession>
<protein>
    <submittedName>
        <fullName evidence="1">DUF1810 domain-containing protein</fullName>
    </submittedName>
</protein>
<dbReference type="EMBL" id="DVMQ01000021">
    <property type="protein sequence ID" value="HIU24841.1"/>
    <property type="molecule type" value="Genomic_DNA"/>
</dbReference>
<dbReference type="Proteomes" id="UP000824078">
    <property type="component" value="Unassembled WGS sequence"/>
</dbReference>
<evidence type="ECO:0000313" key="1">
    <source>
        <dbReference type="EMBL" id="HIU24841.1"/>
    </source>
</evidence>
<reference evidence="1" key="2">
    <citation type="journal article" date="2021" name="PeerJ">
        <title>Extensive microbial diversity within the chicken gut microbiome revealed by metagenomics and culture.</title>
        <authorList>
            <person name="Gilroy R."/>
            <person name="Ravi A."/>
            <person name="Getino M."/>
            <person name="Pursley I."/>
            <person name="Horton D.L."/>
            <person name="Alikhan N.F."/>
            <person name="Baker D."/>
            <person name="Gharbi K."/>
            <person name="Hall N."/>
            <person name="Watson M."/>
            <person name="Adriaenssens E.M."/>
            <person name="Foster-Nyarko E."/>
            <person name="Jarju S."/>
            <person name="Secka A."/>
            <person name="Antonio M."/>
            <person name="Oren A."/>
            <person name="Chaudhuri R.R."/>
            <person name="La Ragione R."/>
            <person name="Hildebrand F."/>
            <person name="Pallen M.J."/>
        </authorList>
    </citation>
    <scope>NUCLEOTIDE SEQUENCE</scope>
    <source>
        <strain evidence="1">ChiHjej12B11-29160</strain>
    </source>
</reference>
<dbReference type="InterPro" id="IPR036287">
    <property type="entry name" value="Rv1873-like_sf"/>
</dbReference>
<comment type="caution">
    <text evidence="1">The sequence shown here is derived from an EMBL/GenBank/DDBJ whole genome shotgun (WGS) entry which is preliminary data.</text>
</comment>
<organism evidence="1 2">
    <name type="scientific">Candidatus Coprovicinus avistercoris</name>
    <dbReference type="NCBI Taxonomy" id="2840754"/>
    <lineage>
        <taxon>Bacteria</taxon>
        <taxon>Bacillati</taxon>
        <taxon>Actinomycetota</taxon>
        <taxon>Coriobacteriia</taxon>
        <taxon>Coriobacteriales</taxon>
        <taxon>Coriobacteriaceae</taxon>
        <taxon>Coriobacteriaceae incertae sedis</taxon>
        <taxon>Candidatus Coprovicinus</taxon>
    </lineage>
</organism>
<proteinExistence type="predicted"/>
<gene>
    <name evidence="1" type="ORF">IAD17_07980</name>
</gene>